<dbReference type="PANTHER" id="PTHR13710">
    <property type="entry name" value="DNA HELICASE RECQ FAMILY MEMBER"/>
    <property type="match status" value="1"/>
</dbReference>
<keyword evidence="2" id="KW-0238">DNA-binding</keyword>
<organism evidence="7">
    <name type="scientific">hydrothermal vent metagenome</name>
    <dbReference type="NCBI Taxonomy" id="652676"/>
    <lineage>
        <taxon>unclassified sequences</taxon>
        <taxon>metagenomes</taxon>
        <taxon>ecological metagenomes</taxon>
    </lineage>
</organism>
<evidence type="ECO:0000256" key="1">
    <source>
        <dbReference type="ARBA" id="ARBA00005446"/>
    </source>
</evidence>
<dbReference type="GO" id="GO:0043138">
    <property type="term" value="F:3'-5' DNA helicase activity"/>
    <property type="evidence" value="ECO:0007669"/>
    <property type="project" value="UniProtKB-EC"/>
</dbReference>
<feature type="domain" description="DEAD/DEAH-box helicase" evidence="6">
    <location>
        <begin position="22"/>
        <end position="72"/>
    </location>
</feature>
<keyword evidence="7" id="KW-0347">Helicase</keyword>
<dbReference type="PANTHER" id="PTHR13710:SF105">
    <property type="entry name" value="ATP-DEPENDENT DNA HELICASE Q1"/>
    <property type="match status" value="1"/>
</dbReference>
<dbReference type="GO" id="GO:0003677">
    <property type="term" value="F:DNA binding"/>
    <property type="evidence" value="ECO:0007669"/>
    <property type="project" value="UniProtKB-KW"/>
</dbReference>
<dbReference type="Gene3D" id="3.40.50.300">
    <property type="entry name" value="P-loop containing nucleotide triphosphate hydrolases"/>
    <property type="match status" value="1"/>
</dbReference>
<keyword evidence="7" id="KW-0378">Hydrolase</keyword>
<feature type="non-terminal residue" evidence="7">
    <location>
        <position position="72"/>
    </location>
</feature>
<keyword evidence="7" id="KW-0547">Nucleotide-binding</keyword>
<dbReference type="GO" id="GO:0006281">
    <property type="term" value="P:DNA repair"/>
    <property type="evidence" value="ECO:0007669"/>
    <property type="project" value="TreeGrafter"/>
</dbReference>
<comment type="similarity">
    <text evidence="1">Belongs to the helicase family. RecQ subfamily.</text>
</comment>
<dbReference type="EC" id="5.6.2.4" evidence="5"/>
<accession>A0A3B0UFZ0</accession>
<dbReference type="GO" id="GO:0005524">
    <property type="term" value="F:ATP binding"/>
    <property type="evidence" value="ECO:0007669"/>
    <property type="project" value="InterPro"/>
</dbReference>
<dbReference type="Pfam" id="PF00270">
    <property type="entry name" value="DEAD"/>
    <property type="match status" value="1"/>
</dbReference>
<sequence length="72" mass="8062">MMNTPLDILKNYWGYSQFKYPQEKIIESTLSKKNTVVLLPTGGGKSLCYQIPTMLLEGVCIVISPLIALIQD</sequence>
<dbReference type="SUPFAM" id="SSF52540">
    <property type="entry name" value="P-loop containing nucleoside triphosphate hydrolases"/>
    <property type="match status" value="1"/>
</dbReference>
<evidence type="ECO:0000256" key="5">
    <source>
        <dbReference type="ARBA" id="ARBA00034808"/>
    </source>
</evidence>
<reference evidence="7" key="1">
    <citation type="submission" date="2018-06" db="EMBL/GenBank/DDBJ databases">
        <authorList>
            <person name="Zhirakovskaya E."/>
        </authorList>
    </citation>
    <scope>NUCLEOTIDE SEQUENCE</scope>
</reference>
<name>A0A3B0UFZ0_9ZZZZ</name>
<dbReference type="InterPro" id="IPR011545">
    <property type="entry name" value="DEAD/DEAH_box_helicase_dom"/>
</dbReference>
<dbReference type="GO" id="GO:0006310">
    <property type="term" value="P:DNA recombination"/>
    <property type="evidence" value="ECO:0007669"/>
    <property type="project" value="TreeGrafter"/>
</dbReference>
<dbReference type="EMBL" id="UOER01000240">
    <property type="protein sequence ID" value="VAW24197.1"/>
    <property type="molecule type" value="Genomic_DNA"/>
</dbReference>
<dbReference type="GO" id="GO:0009378">
    <property type="term" value="F:four-way junction helicase activity"/>
    <property type="evidence" value="ECO:0007669"/>
    <property type="project" value="TreeGrafter"/>
</dbReference>
<dbReference type="InterPro" id="IPR027417">
    <property type="entry name" value="P-loop_NTPase"/>
</dbReference>
<evidence type="ECO:0000259" key="6">
    <source>
        <dbReference type="Pfam" id="PF00270"/>
    </source>
</evidence>
<proteinExistence type="inferred from homology"/>
<keyword evidence="3" id="KW-0413">Isomerase</keyword>
<evidence type="ECO:0000256" key="2">
    <source>
        <dbReference type="ARBA" id="ARBA00023125"/>
    </source>
</evidence>
<dbReference type="GO" id="GO:0005737">
    <property type="term" value="C:cytoplasm"/>
    <property type="evidence" value="ECO:0007669"/>
    <property type="project" value="TreeGrafter"/>
</dbReference>
<keyword evidence="7" id="KW-0067">ATP-binding</keyword>
<protein>
    <recommendedName>
        <fullName evidence="5">DNA 3'-5' helicase</fullName>
        <ecNumber evidence="5">5.6.2.4</ecNumber>
    </recommendedName>
</protein>
<evidence type="ECO:0000313" key="7">
    <source>
        <dbReference type="EMBL" id="VAW24197.1"/>
    </source>
</evidence>
<dbReference type="AlphaFoldDB" id="A0A3B0UFZ0"/>
<evidence type="ECO:0000256" key="4">
    <source>
        <dbReference type="ARBA" id="ARBA00034617"/>
    </source>
</evidence>
<gene>
    <name evidence="7" type="ORF">MNBD_BACTEROID04-1011</name>
</gene>
<dbReference type="GO" id="GO:0005694">
    <property type="term" value="C:chromosome"/>
    <property type="evidence" value="ECO:0007669"/>
    <property type="project" value="TreeGrafter"/>
</dbReference>
<evidence type="ECO:0000256" key="3">
    <source>
        <dbReference type="ARBA" id="ARBA00023235"/>
    </source>
</evidence>
<comment type="catalytic activity">
    <reaction evidence="4">
        <text>Couples ATP hydrolysis with the unwinding of duplex DNA by translocating in the 3'-5' direction.</text>
        <dbReference type="EC" id="5.6.2.4"/>
    </reaction>
</comment>